<evidence type="ECO:0000259" key="1">
    <source>
        <dbReference type="Pfam" id="PF24038"/>
    </source>
</evidence>
<feature type="domain" description="DUF7347" evidence="1">
    <location>
        <begin position="8"/>
        <end position="92"/>
    </location>
</feature>
<evidence type="ECO:0000313" key="3">
    <source>
        <dbReference type="EMBL" id="SDQ90321.1"/>
    </source>
</evidence>
<dbReference type="InterPro" id="IPR055771">
    <property type="entry name" value="DUF7347"/>
</dbReference>
<keyword evidence="4" id="KW-1185">Reference proteome</keyword>
<evidence type="ECO:0000313" key="4">
    <source>
        <dbReference type="Proteomes" id="UP000198848"/>
    </source>
</evidence>
<feature type="domain" description="DUF7351" evidence="2">
    <location>
        <begin position="109"/>
        <end position="292"/>
    </location>
</feature>
<accession>A0A1H1ENI3</accession>
<dbReference type="EMBL" id="FNLC01000002">
    <property type="protein sequence ID" value="SDQ90321.1"/>
    <property type="molecule type" value="Genomic_DNA"/>
</dbReference>
<gene>
    <name evidence="3" type="ORF">SAMN04489842_1643</name>
</gene>
<dbReference type="Pfam" id="PF24038">
    <property type="entry name" value="DUF7347"/>
    <property type="match status" value="1"/>
</dbReference>
<protein>
    <recommendedName>
        <fullName evidence="5">Helix-turn-helix domain-containing protein</fullName>
    </recommendedName>
</protein>
<dbReference type="STRING" id="1095778.SAMN04489842_1643"/>
<name>A0A1H1ENI3_NATTX</name>
<dbReference type="CDD" id="cd00090">
    <property type="entry name" value="HTH_ARSR"/>
    <property type="match status" value="1"/>
</dbReference>
<dbReference type="InterPro" id="IPR036388">
    <property type="entry name" value="WH-like_DNA-bd_sf"/>
</dbReference>
<dbReference type="InterPro" id="IPR011991">
    <property type="entry name" value="ArsR-like_HTH"/>
</dbReference>
<proteinExistence type="predicted"/>
<dbReference type="RefSeq" id="WP_090380124.1">
    <property type="nucleotide sequence ID" value="NZ_FNLC01000002.1"/>
</dbReference>
<reference evidence="4" key="1">
    <citation type="submission" date="2016-10" db="EMBL/GenBank/DDBJ databases">
        <authorList>
            <person name="Varghese N."/>
            <person name="Submissions S."/>
        </authorList>
    </citation>
    <scope>NUCLEOTIDE SEQUENCE [LARGE SCALE GENOMIC DNA]</scope>
    <source>
        <strain evidence="4">DSM 24767</strain>
    </source>
</reference>
<evidence type="ECO:0008006" key="5">
    <source>
        <dbReference type="Google" id="ProtNLM"/>
    </source>
</evidence>
<dbReference type="Proteomes" id="UP000198848">
    <property type="component" value="Unassembled WGS sequence"/>
</dbReference>
<evidence type="ECO:0000259" key="2">
    <source>
        <dbReference type="Pfam" id="PF24042"/>
    </source>
</evidence>
<sequence>MASEQTAADTFALLSDESRVDILRAIAREQYEQRLSNSGFTPLSFSDIYERVAIDNTSKLSYHLGELNGIYLEKSDDGYSFTHAGEQIVRFILAENFRQPVDVGTIETEGACLYCEETSLVAELDDQYFVVTCSACDRPVTGYIVTPAQARSYSGAALLESVKRKQAVEFGMVQEGICPECAGRVRTEVLDVDEQPVPEEVPVSYFTLDQCEACLRQYSGPLTYSVAYRTPSVAFHWEHGVDVMERGWWELHCYLVEERWSAERVATDPAEYRVVLRYEDDELRVFLDGNARIVRTERVRGRSVE</sequence>
<dbReference type="AlphaFoldDB" id="A0A1H1ENI3"/>
<dbReference type="Pfam" id="PF24042">
    <property type="entry name" value="DUF7351"/>
    <property type="match status" value="1"/>
</dbReference>
<dbReference type="OrthoDB" id="8482at2157"/>
<organism evidence="3 4">
    <name type="scientific">Natronobacterium texcoconense</name>
    <dbReference type="NCBI Taxonomy" id="1095778"/>
    <lineage>
        <taxon>Archaea</taxon>
        <taxon>Methanobacteriati</taxon>
        <taxon>Methanobacteriota</taxon>
        <taxon>Stenosarchaea group</taxon>
        <taxon>Halobacteria</taxon>
        <taxon>Halobacteriales</taxon>
        <taxon>Natrialbaceae</taxon>
        <taxon>Natronobacterium</taxon>
    </lineage>
</organism>
<dbReference type="Gene3D" id="1.10.10.10">
    <property type="entry name" value="Winged helix-like DNA-binding domain superfamily/Winged helix DNA-binding domain"/>
    <property type="match status" value="1"/>
</dbReference>
<dbReference type="InterPro" id="IPR055775">
    <property type="entry name" value="DUF7351"/>
</dbReference>